<proteinExistence type="predicted"/>
<feature type="compositionally biased region" description="Low complexity" evidence="1">
    <location>
        <begin position="29"/>
        <end position="89"/>
    </location>
</feature>
<feature type="region of interest" description="Disordered" evidence="1">
    <location>
        <begin position="391"/>
        <end position="465"/>
    </location>
</feature>
<evidence type="ECO:0000313" key="3">
    <source>
        <dbReference type="Proteomes" id="UP001295794"/>
    </source>
</evidence>
<evidence type="ECO:0008006" key="4">
    <source>
        <dbReference type="Google" id="ProtNLM"/>
    </source>
</evidence>
<dbReference type="PANTHER" id="PTHR38406:SF1">
    <property type="entry name" value="TRANSCRIPTIONAL REPRESSOR OPI1"/>
    <property type="match status" value="1"/>
</dbReference>
<feature type="region of interest" description="Disordered" evidence="1">
    <location>
        <begin position="594"/>
        <end position="632"/>
    </location>
</feature>
<dbReference type="InterPro" id="IPR013927">
    <property type="entry name" value="TF_Opi1_Ccg-8"/>
</dbReference>
<name>A0AAD2HE22_9AGAR</name>
<comment type="caution">
    <text evidence="2">The sequence shown here is derived from an EMBL/GenBank/DDBJ whole genome shotgun (WGS) entry which is preliminary data.</text>
</comment>
<dbReference type="GO" id="GO:0030968">
    <property type="term" value="P:endoplasmic reticulum unfolded protein response"/>
    <property type="evidence" value="ECO:0007669"/>
    <property type="project" value="TreeGrafter"/>
</dbReference>
<dbReference type="EMBL" id="CAVNYO010000397">
    <property type="protein sequence ID" value="CAK5273480.1"/>
    <property type="molecule type" value="Genomic_DNA"/>
</dbReference>
<dbReference type="GO" id="GO:0005634">
    <property type="term" value="C:nucleus"/>
    <property type="evidence" value="ECO:0007669"/>
    <property type="project" value="TreeGrafter"/>
</dbReference>
<dbReference type="AlphaFoldDB" id="A0AAD2HE22"/>
<sequence length="632" mass="67459">MDLEMEDESVRIAVRALGAMRSSGGGGASASASSSSGSGSSAHKGAGEAAAHTSNRSAQTPSSSTSTSTSHTPALSLSMSNRSMTTLSSPPTPPPTMEEDDDSGSKYPSLARMQSLPLVSGALRVYEAGKANSRVVQYTSELVSSSLRHASSRLPLGSGERIDEFAGGVLDRIDRYRGATPVPATSRRDKGTDTPESPGVERAGNPGKRRWEGPEEGGDVPPWMQATSPFVPAPPPPPAHRDRRKIDVDSTNTSPTSSNAGEERQVARRSGWQAMLLEAGGLSAALSDESMRKLRYCLQWLQYATQHIDAQILILRDFIASLPGHPSSASAGPEVTAEHLRTLTHLRTDIVHTVRQVVSVVSKYAGGALPEPARGRVRGFILDLPKRFSAEAPSGGDASTVTGVSLTGTGTAARRGARRERGSAAAESPRPVSPIASRPGSPHLHMRPAHHHAGHHRRGASNGSTAVEAAQALTAAQRVLVLATESLDMMRGVTTVVSESLDRADACVFFSVSFRVPTRLTPPQLGRPIAHGGDPARHGWPQPPGPARLRCDPRLGSIWDSQPGTIFRRKPGGVLERPESWYRTGRHESEFEVLDAPSRRRGRRPISLGTRRDPHGRRPGQCVRPSRTDYYA</sequence>
<feature type="compositionally biased region" description="Low complexity" evidence="1">
    <location>
        <begin position="398"/>
        <end position="414"/>
    </location>
</feature>
<feature type="compositionally biased region" description="Basic residues" evidence="1">
    <location>
        <begin position="444"/>
        <end position="459"/>
    </location>
</feature>
<protein>
    <recommendedName>
        <fullName evidence="4">Opi1-domain-containing protein</fullName>
    </recommendedName>
</protein>
<gene>
    <name evidence="2" type="ORF">MYCIT1_LOCUS20011</name>
</gene>
<feature type="compositionally biased region" description="Polar residues" evidence="1">
    <location>
        <begin position="249"/>
        <end position="260"/>
    </location>
</feature>
<dbReference type="GO" id="GO:0008654">
    <property type="term" value="P:phospholipid biosynthetic process"/>
    <property type="evidence" value="ECO:0007669"/>
    <property type="project" value="TreeGrafter"/>
</dbReference>
<evidence type="ECO:0000313" key="2">
    <source>
        <dbReference type="EMBL" id="CAK5273480.1"/>
    </source>
</evidence>
<dbReference type="GO" id="GO:0006357">
    <property type="term" value="P:regulation of transcription by RNA polymerase II"/>
    <property type="evidence" value="ECO:0007669"/>
    <property type="project" value="TreeGrafter"/>
</dbReference>
<dbReference type="PANTHER" id="PTHR38406">
    <property type="entry name" value="TRANSCRIPTIONAL REPRESSOR OPI1"/>
    <property type="match status" value="1"/>
</dbReference>
<reference evidence="2" key="1">
    <citation type="submission" date="2023-11" db="EMBL/GenBank/DDBJ databases">
        <authorList>
            <person name="De Vega J J."/>
            <person name="De Vega J J."/>
        </authorList>
    </citation>
    <scope>NUCLEOTIDE SEQUENCE</scope>
</reference>
<dbReference type="GO" id="GO:0005783">
    <property type="term" value="C:endoplasmic reticulum"/>
    <property type="evidence" value="ECO:0007669"/>
    <property type="project" value="TreeGrafter"/>
</dbReference>
<dbReference type="GO" id="GO:0003714">
    <property type="term" value="F:transcription corepressor activity"/>
    <property type="evidence" value="ECO:0007669"/>
    <property type="project" value="InterPro"/>
</dbReference>
<feature type="region of interest" description="Disordered" evidence="1">
    <location>
        <begin position="20"/>
        <end position="111"/>
    </location>
</feature>
<organism evidence="2 3">
    <name type="scientific">Mycena citricolor</name>
    <dbReference type="NCBI Taxonomy" id="2018698"/>
    <lineage>
        <taxon>Eukaryota</taxon>
        <taxon>Fungi</taxon>
        <taxon>Dikarya</taxon>
        <taxon>Basidiomycota</taxon>
        <taxon>Agaricomycotina</taxon>
        <taxon>Agaricomycetes</taxon>
        <taxon>Agaricomycetidae</taxon>
        <taxon>Agaricales</taxon>
        <taxon>Marasmiineae</taxon>
        <taxon>Mycenaceae</taxon>
        <taxon>Mycena</taxon>
    </lineage>
</organism>
<dbReference type="Pfam" id="PF08618">
    <property type="entry name" value="Opi1"/>
    <property type="match status" value="2"/>
</dbReference>
<dbReference type="Proteomes" id="UP001295794">
    <property type="component" value="Unassembled WGS sequence"/>
</dbReference>
<evidence type="ECO:0000256" key="1">
    <source>
        <dbReference type="SAM" id="MobiDB-lite"/>
    </source>
</evidence>
<accession>A0AAD2HE22</accession>
<feature type="region of interest" description="Disordered" evidence="1">
    <location>
        <begin position="176"/>
        <end position="265"/>
    </location>
</feature>
<keyword evidence="3" id="KW-1185">Reference proteome</keyword>